<dbReference type="InterPro" id="IPR016136">
    <property type="entry name" value="DNA_helicase_N/primase_C"/>
</dbReference>
<dbReference type="InterPro" id="IPR007693">
    <property type="entry name" value="DNA_helicase_DnaB-like_N"/>
</dbReference>
<evidence type="ECO:0000256" key="2">
    <source>
        <dbReference type="ARBA" id="ARBA00023125"/>
    </source>
</evidence>
<dbReference type="GO" id="GO:0005524">
    <property type="term" value="F:ATP binding"/>
    <property type="evidence" value="ECO:0007669"/>
    <property type="project" value="InterPro"/>
</dbReference>
<evidence type="ECO:0000256" key="1">
    <source>
        <dbReference type="ARBA" id="ARBA00022705"/>
    </source>
</evidence>
<accession>A0A563VUB4</accession>
<dbReference type="SUPFAM" id="SSF48024">
    <property type="entry name" value="N-terminal domain of DnaB helicase"/>
    <property type="match status" value="1"/>
</dbReference>
<name>A0A563VUB4_9CYAN</name>
<dbReference type="Proteomes" id="UP000320055">
    <property type="component" value="Unassembled WGS sequence"/>
</dbReference>
<keyword evidence="5" id="KW-1185">Reference proteome</keyword>
<dbReference type="GO" id="GO:0003677">
    <property type="term" value="F:DNA binding"/>
    <property type="evidence" value="ECO:0007669"/>
    <property type="project" value="UniProtKB-KW"/>
</dbReference>
<dbReference type="RefSeq" id="WP_281291247.1">
    <property type="nucleotide sequence ID" value="NZ_LR214045.1"/>
</dbReference>
<reference evidence="4 5" key="1">
    <citation type="submission" date="2019-01" db="EMBL/GenBank/DDBJ databases">
        <authorList>
            <person name="Brito A."/>
        </authorList>
    </citation>
    <scope>NUCLEOTIDE SEQUENCE [LARGE SCALE GENOMIC DNA]</scope>
    <source>
        <strain evidence="4">1</strain>
    </source>
</reference>
<evidence type="ECO:0000259" key="3">
    <source>
        <dbReference type="Pfam" id="PF00772"/>
    </source>
</evidence>
<evidence type="ECO:0000313" key="4">
    <source>
        <dbReference type="EMBL" id="VEP15066.1"/>
    </source>
</evidence>
<sequence>MNDNKLPPANIEAEEAILGGILLDPGAMSRIETQLHPQAFFFIGTPRNLSSCSQTSSSR</sequence>
<dbReference type="InterPro" id="IPR036185">
    <property type="entry name" value="DNA_heli_DnaB-like_N_sf"/>
</dbReference>
<dbReference type="GO" id="GO:0003678">
    <property type="term" value="F:DNA helicase activity"/>
    <property type="evidence" value="ECO:0007669"/>
    <property type="project" value="InterPro"/>
</dbReference>
<feature type="domain" description="DNA helicase DnaB-like N-terminal" evidence="3">
    <location>
        <begin position="7"/>
        <end position="41"/>
    </location>
</feature>
<protein>
    <recommendedName>
        <fullName evidence="3">DNA helicase DnaB-like N-terminal domain-containing protein</fullName>
    </recommendedName>
</protein>
<dbReference type="EMBL" id="CAACVJ010000230">
    <property type="protein sequence ID" value="VEP15066.1"/>
    <property type="molecule type" value="Genomic_DNA"/>
</dbReference>
<gene>
    <name evidence="4" type="ORF">H1P_3050001</name>
</gene>
<dbReference type="AlphaFoldDB" id="A0A563VUB4"/>
<dbReference type="Gene3D" id="1.10.860.10">
    <property type="entry name" value="DNAb Helicase, Chain A"/>
    <property type="match status" value="1"/>
</dbReference>
<proteinExistence type="predicted"/>
<dbReference type="GO" id="GO:0006260">
    <property type="term" value="P:DNA replication"/>
    <property type="evidence" value="ECO:0007669"/>
    <property type="project" value="UniProtKB-KW"/>
</dbReference>
<keyword evidence="2" id="KW-0238">DNA-binding</keyword>
<dbReference type="Pfam" id="PF00772">
    <property type="entry name" value="DnaB"/>
    <property type="match status" value="1"/>
</dbReference>
<organism evidence="4 5">
    <name type="scientific">Hyella patelloides LEGE 07179</name>
    <dbReference type="NCBI Taxonomy" id="945734"/>
    <lineage>
        <taxon>Bacteria</taxon>
        <taxon>Bacillati</taxon>
        <taxon>Cyanobacteriota</taxon>
        <taxon>Cyanophyceae</taxon>
        <taxon>Pleurocapsales</taxon>
        <taxon>Hyellaceae</taxon>
        <taxon>Hyella</taxon>
    </lineage>
</organism>
<evidence type="ECO:0000313" key="5">
    <source>
        <dbReference type="Proteomes" id="UP000320055"/>
    </source>
</evidence>
<keyword evidence="1" id="KW-0235">DNA replication</keyword>